<keyword evidence="2 13" id="KW-0812">Transmembrane</keyword>
<keyword evidence="10 13" id="KW-0472">Membrane</keyword>
<evidence type="ECO:0000313" key="14">
    <source>
        <dbReference type="EMBL" id="QDL07162.1"/>
    </source>
</evidence>
<dbReference type="Pfam" id="PF10716">
    <property type="entry name" value="NdhL"/>
    <property type="match status" value="1"/>
</dbReference>
<evidence type="ECO:0000256" key="6">
    <source>
        <dbReference type="ARBA" id="ARBA00022967"/>
    </source>
</evidence>
<dbReference type="GO" id="GO:0016655">
    <property type="term" value="F:oxidoreductase activity, acting on NAD(P)H, quinone or similar compound as acceptor"/>
    <property type="evidence" value="ECO:0007669"/>
    <property type="project" value="UniProtKB-UniRule"/>
</dbReference>
<evidence type="ECO:0000256" key="13">
    <source>
        <dbReference type="HAMAP-Rule" id="MF_01355"/>
    </source>
</evidence>
<dbReference type="EMBL" id="CP030118">
    <property type="protein sequence ID" value="QDL07162.1"/>
    <property type="molecule type" value="Genomic_DNA"/>
</dbReference>
<evidence type="ECO:0000256" key="4">
    <source>
        <dbReference type="ARBA" id="ARBA00022857"/>
    </source>
</evidence>
<dbReference type="KEGG" id="bsen:DP114_03870"/>
<evidence type="ECO:0000256" key="2">
    <source>
        <dbReference type="ARBA" id="ARBA00022692"/>
    </source>
</evidence>
<comment type="subcellular location">
    <subcellularLocation>
        <location evidence="13">Cellular thylakoid membrane</location>
        <topology evidence="13">Multi-pass membrane protein</topology>
    </subcellularLocation>
    <subcellularLocation>
        <location evidence="1">Membrane</location>
        <topology evidence="1">Multi-pass membrane protein</topology>
    </subcellularLocation>
</comment>
<keyword evidence="3 13" id="KW-0874">Quinone</keyword>
<gene>
    <name evidence="13" type="primary">ndhL</name>
    <name evidence="14" type="ORF">DP114_03870</name>
</gene>
<accession>A0A856M8X7</accession>
<keyword evidence="13" id="KW-0813">Transport</keyword>
<proteinExistence type="inferred from homology"/>
<dbReference type="PANTHER" id="PTHR36727">
    <property type="entry name" value="NAD(P)H-QUINONE OXIDOREDUCTASE SUBUNIT L, CHLOROPLASTIC"/>
    <property type="match status" value="1"/>
</dbReference>
<dbReference type="Proteomes" id="UP000503129">
    <property type="component" value="Chromosome"/>
</dbReference>
<feature type="transmembrane region" description="Helical" evidence="13">
    <location>
        <begin position="21"/>
        <end position="45"/>
    </location>
</feature>
<dbReference type="AlphaFoldDB" id="A0A856M8X7"/>
<evidence type="ECO:0000256" key="12">
    <source>
        <dbReference type="ARBA" id="ARBA00048026"/>
    </source>
</evidence>
<comment type="similarity">
    <text evidence="13">Belongs to the complex I NdhL subunit family.</text>
</comment>
<keyword evidence="9 13" id="KW-0793">Thylakoid</keyword>
<protein>
    <recommendedName>
        <fullName evidence="13">NAD(P)H-quinone oxidoreductase subunit L</fullName>
        <ecNumber evidence="13">7.1.1.-</ecNumber>
    </recommendedName>
    <alternativeName>
        <fullName evidence="13">NAD(P)H dehydrogenase I subunit L</fullName>
        <shortName evidence="13">NDH-1 subunit L</shortName>
        <shortName evidence="13">NDH-L</shortName>
    </alternativeName>
</protein>
<keyword evidence="15" id="KW-1185">Reference proteome</keyword>
<keyword evidence="7 13" id="KW-1133">Transmembrane helix</keyword>
<evidence type="ECO:0000313" key="15">
    <source>
        <dbReference type="Proteomes" id="UP000503129"/>
    </source>
</evidence>
<feature type="transmembrane region" description="Helical" evidence="13">
    <location>
        <begin position="57"/>
        <end position="78"/>
    </location>
</feature>
<dbReference type="GO" id="GO:0048038">
    <property type="term" value="F:quinone binding"/>
    <property type="evidence" value="ECO:0007669"/>
    <property type="project" value="UniProtKB-KW"/>
</dbReference>
<name>A0A856M8X7_9CYAN</name>
<dbReference type="EC" id="7.1.1.-" evidence="13"/>
<dbReference type="RefSeq" id="WP_169264900.1">
    <property type="nucleotide sequence ID" value="NZ_CAWOXK010000001.1"/>
</dbReference>
<dbReference type="GO" id="GO:0031676">
    <property type="term" value="C:plasma membrane-derived thylakoid membrane"/>
    <property type="evidence" value="ECO:0007669"/>
    <property type="project" value="UniProtKB-SubCell"/>
</dbReference>
<evidence type="ECO:0000256" key="10">
    <source>
        <dbReference type="ARBA" id="ARBA00023136"/>
    </source>
</evidence>
<evidence type="ECO:0000256" key="3">
    <source>
        <dbReference type="ARBA" id="ARBA00022719"/>
    </source>
</evidence>
<evidence type="ECO:0000256" key="8">
    <source>
        <dbReference type="ARBA" id="ARBA00023027"/>
    </source>
</evidence>
<keyword evidence="4 13" id="KW-0521">NADP</keyword>
<reference evidence="14 15" key="1">
    <citation type="submission" date="2018-06" db="EMBL/GenBank/DDBJ databases">
        <title>Comparative genomics of Brasilonema spp. strains.</title>
        <authorList>
            <person name="Alvarenga D.O."/>
            <person name="Fiore M.F."/>
            <person name="Varani A.M."/>
        </authorList>
    </citation>
    <scope>NUCLEOTIDE SEQUENCE [LARGE SCALE GENOMIC DNA]</scope>
    <source>
        <strain evidence="14 15">CENA114</strain>
    </source>
</reference>
<sequence>MENRSTNRSFSTENQEIMVVALLYLILAGAYLLVVPAAVLFYLNLRWYVASSLERAFMYFLVFFFFPGLLLLSPFVNLRPRRRQIEV</sequence>
<evidence type="ECO:0000256" key="11">
    <source>
        <dbReference type="ARBA" id="ARBA00047726"/>
    </source>
</evidence>
<evidence type="ECO:0000256" key="5">
    <source>
        <dbReference type="ARBA" id="ARBA00022957"/>
    </source>
</evidence>
<dbReference type="HAMAP" id="MF_01355">
    <property type="entry name" value="NDH1_NDH1L"/>
    <property type="match status" value="1"/>
</dbReference>
<keyword evidence="6 13" id="KW-1278">Translocase</keyword>
<evidence type="ECO:0000256" key="7">
    <source>
        <dbReference type="ARBA" id="ARBA00022989"/>
    </source>
</evidence>
<comment type="function">
    <text evidence="13">NDH-1 shuttles electrons from an unknown electron donor, via FMN and iron-sulfur (Fe-S) centers, to quinones in the respiratory and/or the photosynthetic chain. The immediate electron acceptor for the enzyme in this species is believed to be plastoquinone. Couples the redox reaction to proton translocation, and thus conserves the redox energy in a proton gradient. Cyanobacterial NDH-1 also plays a role in inorganic carbon-concentration.</text>
</comment>
<comment type="catalytic activity">
    <reaction evidence="11 13">
        <text>a plastoquinone + NADPH + (n+1) H(+)(in) = a plastoquinol + NADP(+) + n H(+)(out)</text>
        <dbReference type="Rhea" id="RHEA:42612"/>
        <dbReference type="Rhea" id="RHEA-COMP:9561"/>
        <dbReference type="Rhea" id="RHEA-COMP:9562"/>
        <dbReference type="ChEBI" id="CHEBI:15378"/>
        <dbReference type="ChEBI" id="CHEBI:17757"/>
        <dbReference type="ChEBI" id="CHEBI:57783"/>
        <dbReference type="ChEBI" id="CHEBI:58349"/>
        <dbReference type="ChEBI" id="CHEBI:62192"/>
    </reaction>
</comment>
<evidence type="ECO:0000256" key="1">
    <source>
        <dbReference type="ARBA" id="ARBA00004141"/>
    </source>
</evidence>
<comment type="catalytic activity">
    <reaction evidence="12 13">
        <text>a plastoquinone + NADH + (n+1) H(+)(in) = a plastoquinol + NAD(+) + n H(+)(out)</text>
        <dbReference type="Rhea" id="RHEA:42608"/>
        <dbReference type="Rhea" id="RHEA-COMP:9561"/>
        <dbReference type="Rhea" id="RHEA-COMP:9562"/>
        <dbReference type="ChEBI" id="CHEBI:15378"/>
        <dbReference type="ChEBI" id="CHEBI:17757"/>
        <dbReference type="ChEBI" id="CHEBI:57540"/>
        <dbReference type="ChEBI" id="CHEBI:57945"/>
        <dbReference type="ChEBI" id="CHEBI:62192"/>
    </reaction>
</comment>
<dbReference type="PANTHER" id="PTHR36727:SF2">
    <property type="entry name" value="NAD(P)H-QUINONE OXIDOREDUCTASE SUBUNIT L, CHLOROPLASTIC"/>
    <property type="match status" value="1"/>
</dbReference>
<comment type="subunit">
    <text evidence="13">NDH-1 can be composed of about 15 different subunits; different subcomplexes with different compositions have been identified which probably have different functions.</text>
</comment>
<dbReference type="InterPro" id="IPR019654">
    <property type="entry name" value="NADH-quinone_OxRdatse_su_L"/>
</dbReference>
<keyword evidence="8 13" id="KW-0520">NAD</keyword>
<evidence type="ECO:0000256" key="9">
    <source>
        <dbReference type="ARBA" id="ARBA00023078"/>
    </source>
</evidence>
<organism evidence="14 15">
    <name type="scientific">Brasilonema sennae CENA114</name>
    <dbReference type="NCBI Taxonomy" id="415709"/>
    <lineage>
        <taxon>Bacteria</taxon>
        <taxon>Bacillati</taxon>
        <taxon>Cyanobacteriota</taxon>
        <taxon>Cyanophyceae</taxon>
        <taxon>Nostocales</taxon>
        <taxon>Scytonemataceae</taxon>
        <taxon>Brasilonema</taxon>
        <taxon>Bromeliae group (in: Brasilonema)</taxon>
    </lineage>
</organism>
<keyword evidence="5 13" id="KW-0618">Plastoquinone</keyword>